<feature type="non-terminal residue" evidence="2">
    <location>
        <position position="83"/>
    </location>
</feature>
<evidence type="ECO:0000313" key="3">
    <source>
        <dbReference type="Proteomes" id="UP000789831"/>
    </source>
</evidence>
<organism evidence="2 3">
    <name type="scientific">Ambispora gerdemannii</name>
    <dbReference type="NCBI Taxonomy" id="144530"/>
    <lineage>
        <taxon>Eukaryota</taxon>
        <taxon>Fungi</taxon>
        <taxon>Fungi incertae sedis</taxon>
        <taxon>Mucoromycota</taxon>
        <taxon>Glomeromycotina</taxon>
        <taxon>Glomeromycetes</taxon>
        <taxon>Archaeosporales</taxon>
        <taxon>Ambisporaceae</taxon>
        <taxon>Ambispora</taxon>
    </lineage>
</organism>
<keyword evidence="3" id="KW-1185">Reference proteome</keyword>
<name>A0A9N9EMD7_9GLOM</name>
<dbReference type="AlphaFoldDB" id="A0A9N9EMD7"/>
<feature type="transmembrane region" description="Helical" evidence="1">
    <location>
        <begin position="12"/>
        <end position="40"/>
    </location>
</feature>
<keyword evidence="1" id="KW-0472">Membrane</keyword>
<proteinExistence type="predicted"/>
<comment type="caution">
    <text evidence="2">The sequence shown here is derived from an EMBL/GenBank/DDBJ whole genome shotgun (WGS) entry which is preliminary data.</text>
</comment>
<gene>
    <name evidence="2" type="ORF">AGERDE_LOCUS12883</name>
</gene>
<reference evidence="2" key="1">
    <citation type="submission" date="2021-06" db="EMBL/GenBank/DDBJ databases">
        <authorList>
            <person name="Kallberg Y."/>
            <person name="Tangrot J."/>
            <person name="Rosling A."/>
        </authorList>
    </citation>
    <scope>NUCLEOTIDE SEQUENCE</scope>
    <source>
        <strain evidence="2">MT106</strain>
    </source>
</reference>
<dbReference type="EMBL" id="CAJVPL010012111">
    <property type="protein sequence ID" value="CAG8686072.1"/>
    <property type="molecule type" value="Genomic_DNA"/>
</dbReference>
<keyword evidence="1" id="KW-1133">Transmembrane helix</keyword>
<feature type="transmembrane region" description="Helical" evidence="1">
    <location>
        <begin position="60"/>
        <end position="82"/>
    </location>
</feature>
<dbReference type="Proteomes" id="UP000789831">
    <property type="component" value="Unassembled WGS sequence"/>
</dbReference>
<feature type="non-terminal residue" evidence="2">
    <location>
        <position position="1"/>
    </location>
</feature>
<sequence length="83" mass="9837">VQRGRYIPWSQYLSSILYLFELYGTILPLFGSAWILWVHFTYADLLPSDDTSKESRYCQLYNKQCQAEVIIYSFAALFLWIVI</sequence>
<accession>A0A9N9EMD7</accession>
<evidence type="ECO:0000313" key="2">
    <source>
        <dbReference type="EMBL" id="CAG8686072.1"/>
    </source>
</evidence>
<protein>
    <submittedName>
        <fullName evidence="2">3234_t:CDS:1</fullName>
    </submittedName>
</protein>
<evidence type="ECO:0000256" key="1">
    <source>
        <dbReference type="SAM" id="Phobius"/>
    </source>
</evidence>
<keyword evidence="1" id="KW-0812">Transmembrane</keyword>